<reference evidence="4 5" key="1">
    <citation type="submission" date="2016-09" db="EMBL/GenBank/DDBJ databases">
        <title>Draft genome sequence for the type strain of Desulfuribacillus alkaliarsenatis AHT28, an obligately anaerobic, sulfidogenic bacterium isolated from Russian soda lake sediments.</title>
        <authorList>
            <person name="Abin C.A."/>
            <person name="Hollibaugh J.T."/>
        </authorList>
    </citation>
    <scope>NUCLEOTIDE SEQUENCE [LARGE SCALE GENOMIC DNA]</scope>
    <source>
        <strain evidence="4 5">AHT28</strain>
    </source>
</reference>
<dbReference type="EMBL" id="MIJE01000034">
    <property type="protein sequence ID" value="OEF95896.1"/>
    <property type="molecule type" value="Genomic_DNA"/>
</dbReference>
<dbReference type="RefSeq" id="WP_069644169.1">
    <property type="nucleotide sequence ID" value="NZ_MIJE01000034.1"/>
</dbReference>
<dbReference type="PROSITE" id="PS50893">
    <property type="entry name" value="ABC_TRANSPORTER_2"/>
    <property type="match status" value="1"/>
</dbReference>
<dbReference type="AlphaFoldDB" id="A0A1E5FZ86"/>
<dbReference type="PANTHER" id="PTHR43423">
    <property type="entry name" value="ABC TRANSPORTER I FAMILY MEMBER 17"/>
    <property type="match status" value="1"/>
</dbReference>
<evidence type="ECO:0000256" key="1">
    <source>
        <dbReference type="ARBA" id="ARBA00022741"/>
    </source>
</evidence>
<dbReference type="InterPro" id="IPR003439">
    <property type="entry name" value="ABC_transporter-like_ATP-bd"/>
</dbReference>
<name>A0A1E5FZ86_9FIRM</name>
<keyword evidence="2" id="KW-0067">ATP-binding</keyword>
<dbReference type="SUPFAM" id="SSF52540">
    <property type="entry name" value="P-loop containing nucleoside triphosphate hydrolases"/>
    <property type="match status" value="1"/>
</dbReference>
<dbReference type="Gene3D" id="3.40.50.300">
    <property type="entry name" value="P-loop containing nucleotide triphosphate hydrolases"/>
    <property type="match status" value="1"/>
</dbReference>
<gene>
    <name evidence="4" type="ORF">BHF68_10920</name>
</gene>
<dbReference type="GO" id="GO:0005524">
    <property type="term" value="F:ATP binding"/>
    <property type="evidence" value="ECO:0007669"/>
    <property type="project" value="UniProtKB-KW"/>
</dbReference>
<accession>A0A1E5FZ86</accession>
<organism evidence="4 5">
    <name type="scientific">Desulfuribacillus alkaliarsenatis</name>
    <dbReference type="NCBI Taxonomy" id="766136"/>
    <lineage>
        <taxon>Bacteria</taxon>
        <taxon>Bacillati</taxon>
        <taxon>Bacillota</taxon>
        <taxon>Desulfuribacillia</taxon>
        <taxon>Desulfuribacillales</taxon>
        <taxon>Desulfuribacillaceae</taxon>
        <taxon>Desulfuribacillus</taxon>
    </lineage>
</organism>
<evidence type="ECO:0000256" key="2">
    <source>
        <dbReference type="ARBA" id="ARBA00022840"/>
    </source>
</evidence>
<dbReference type="PANTHER" id="PTHR43423:SF1">
    <property type="entry name" value="ABC TRANSPORTER I FAMILY MEMBER 17"/>
    <property type="match status" value="1"/>
</dbReference>
<evidence type="ECO:0000259" key="3">
    <source>
        <dbReference type="PROSITE" id="PS50893"/>
    </source>
</evidence>
<keyword evidence="5" id="KW-1185">Reference proteome</keyword>
<dbReference type="GO" id="GO:0016887">
    <property type="term" value="F:ATP hydrolysis activity"/>
    <property type="evidence" value="ECO:0007669"/>
    <property type="project" value="InterPro"/>
</dbReference>
<evidence type="ECO:0000313" key="5">
    <source>
        <dbReference type="Proteomes" id="UP000094296"/>
    </source>
</evidence>
<keyword evidence="1" id="KW-0547">Nucleotide-binding</keyword>
<protein>
    <recommendedName>
        <fullName evidence="3">ABC transporter domain-containing protein</fullName>
    </recommendedName>
</protein>
<feature type="domain" description="ABC transporter" evidence="3">
    <location>
        <begin position="1"/>
        <end position="228"/>
    </location>
</feature>
<sequence>MLEVDIVNHGYQGKTILKNIKHTFCGNRIHGIIGPNGSGKSTLLKLLTVMEKPVDGKVMFHGKNLHEPNPKIACCWQKPFLFRGTVRYNLEYPMKVRGWAKSKIQERINELTHSYQIEHLLDRNVKGLSGGENARVAIARAVATHPEVLILDEPSAAMDPKNVMFVESLLRKLRESTDLMIIMVTHNMFQAKRIADETIYIADGTIVEAGSTEELFANPRNEDTRQFISGEFVF</sequence>
<dbReference type="InterPro" id="IPR003593">
    <property type="entry name" value="AAA+_ATPase"/>
</dbReference>
<proteinExistence type="predicted"/>
<evidence type="ECO:0000313" key="4">
    <source>
        <dbReference type="EMBL" id="OEF95896.1"/>
    </source>
</evidence>
<dbReference type="InterPro" id="IPR027417">
    <property type="entry name" value="P-loop_NTPase"/>
</dbReference>
<dbReference type="OrthoDB" id="9785080at2"/>
<dbReference type="Proteomes" id="UP000094296">
    <property type="component" value="Unassembled WGS sequence"/>
</dbReference>
<dbReference type="STRING" id="766136.BHF68_10920"/>
<dbReference type="SMART" id="SM00382">
    <property type="entry name" value="AAA"/>
    <property type="match status" value="1"/>
</dbReference>
<comment type="caution">
    <text evidence="4">The sequence shown here is derived from an EMBL/GenBank/DDBJ whole genome shotgun (WGS) entry which is preliminary data.</text>
</comment>
<dbReference type="Pfam" id="PF00005">
    <property type="entry name" value="ABC_tran"/>
    <property type="match status" value="1"/>
</dbReference>